<reference evidence="8" key="1">
    <citation type="submission" date="2017-09" db="EMBL/GenBank/DDBJ databases">
        <title>Depth-based differentiation of microbial function through sediment-hosted aquifers and enrichment of novel symbionts in the deep terrestrial subsurface.</title>
        <authorList>
            <person name="Probst A.J."/>
            <person name="Ladd B."/>
            <person name="Jarett J.K."/>
            <person name="Geller-Mcgrath D.E."/>
            <person name="Sieber C.M.K."/>
            <person name="Emerson J.B."/>
            <person name="Anantharaman K."/>
            <person name="Thomas B.C."/>
            <person name="Malmstrom R."/>
            <person name="Stieglmeier M."/>
            <person name="Klingl A."/>
            <person name="Woyke T."/>
            <person name="Ryan C.M."/>
            <person name="Banfield J.F."/>
        </authorList>
    </citation>
    <scope>NUCLEOTIDE SEQUENCE [LARGE SCALE GENOMIC DNA]</scope>
</reference>
<dbReference type="GO" id="GO:0005737">
    <property type="term" value="C:cytoplasm"/>
    <property type="evidence" value="ECO:0007669"/>
    <property type="project" value="UniProtKB-SubCell"/>
</dbReference>
<protein>
    <recommendedName>
        <fullName evidence="4">Probable transcriptional regulatory protein COU30_01855</fullName>
    </recommendedName>
</protein>
<evidence type="ECO:0000313" key="8">
    <source>
        <dbReference type="Proteomes" id="UP000228528"/>
    </source>
</evidence>
<dbReference type="Pfam" id="PF01709">
    <property type="entry name" value="Transcrip_reg"/>
    <property type="match status" value="1"/>
</dbReference>
<keyword evidence="4 7" id="KW-0238">DNA-binding</keyword>
<feature type="domain" description="TACO1/YebC-like second and third" evidence="5">
    <location>
        <begin position="88"/>
        <end position="246"/>
    </location>
</feature>
<dbReference type="InterPro" id="IPR002876">
    <property type="entry name" value="Transcrip_reg_TACO1-like"/>
</dbReference>
<dbReference type="AlphaFoldDB" id="A0A2M6P1I6"/>
<evidence type="ECO:0000256" key="3">
    <source>
        <dbReference type="ARBA" id="ARBA00023163"/>
    </source>
</evidence>
<keyword evidence="3 4" id="KW-0804">Transcription</keyword>
<organism evidence="7 8">
    <name type="scientific">Candidatus Magasanikbacteria bacterium CG10_big_fil_rev_8_21_14_0_10_38_6</name>
    <dbReference type="NCBI Taxonomy" id="1974647"/>
    <lineage>
        <taxon>Bacteria</taxon>
        <taxon>Candidatus Magasanikiibacteriota</taxon>
    </lineage>
</organism>
<dbReference type="SUPFAM" id="SSF75625">
    <property type="entry name" value="YebC-like"/>
    <property type="match status" value="1"/>
</dbReference>
<dbReference type="InterPro" id="IPR048300">
    <property type="entry name" value="TACO1_YebC-like_2nd/3rd_dom"/>
</dbReference>
<dbReference type="InterPro" id="IPR026564">
    <property type="entry name" value="Transcrip_reg_TACO1-like_dom3"/>
</dbReference>
<dbReference type="NCBIfam" id="NF001030">
    <property type="entry name" value="PRK00110.1"/>
    <property type="match status" value="1"/>
</dbReference>
<keyword evidence="4" id="KW-0963">Cytoplasm</keyword>
<evidence type="ECO:0000259" key="5">
    <source>
        <dbReference type="Pfam" id="PF01709"/>
    </source>
</evidence>
<comment type="caution">
    <text evidence="7">The sequence shown here is derived from an EMBL/GenBank/DDBJ whole genome shotgun (WGS) entry which is preliminary data.</text>
</comment>
<dbReference type="PANTHER" id="PTHR12532:SF0">
    <property type="entry name" value="TRANSLATIONAL ACTIVATOR OF CYTOCHROME C OXIDASE 1"/>
    <property type="match status" value="1"/>
</dbReference>
<sequence length="248" mass="27552">MLLYIMSGHSKWSKIQHKKGKIDKKRGTAFTKLSKAITVAAQQGGGDPEMNFSLRLVIEKAKAENMPKDNIERAIKKGTGDLKDGEVYEEIVYEGFGPNGVAFIIEAFTENKNRTSGEIKHTFSKNGGSLGSPGSVMWQFKQLGAIRLSTETKQAIPNWEDLALKLMDAGVEDIRESEHGIEIYTPKEAFQTTLETITNAHIEPDDSGLEWIATEEVATEPNISEKIETLFEALDELDDVNAVYTNEQ</sequence>
<dbReference type="Gene3D" id="3.30.70.980">
    <property type="match status" value="2"/>
</dbReference>
<dbReference type="Pfam" id="PF20772">
    <property type="entry name" value="TACO1_YebC_N"/>
    <property type="match status" value="1"/>
</dbReference>
<dbReference type="NCBIfam" id="NF009044">
    <property type="entry name" value="PRK12378.1"/>
    <property type="match status" value="1"/>
</dbReference>
<evidence type="ECO:0000256" key="1">
    <source>
        <dbReference type="ARBA" id="ARBA00008724"/>
    </source>
</evidence>
<dbReference type="HAMAP" id="MF_00693">
    <property type="entry name" value="Transcrip_reg_TACO1"/>
    <property type="match status" value="1"/>
</dbReference>
<dbReference type="EMBL" id="PFBW01000080">
    <property type="protein sequence ID" value="PIR77548.1"/>
    <property type="molecule type" value="Genomic_DNA"/>
</dbReference>
<dbReference type="PANTHER" id="PTHR12532">
    <property type="entry name" value="TRANSLATIONAL ACTIVATOR OF CYTOCHROME C OXIDASE 1"/>
    <property type="match status" value="1"/>
</dbReference>
<keyword evidence="2 4" id="KW-0805">Transcription regulation</keyword>
<dbReference type="InterPro" id="IPR049083">
    <property type="entry name" value="TACO1_YebC_N"/>
</dbReference>
<dbReference type="GO" id="GO:0003677">
    <property type="term" value="F:DNA binding"/>
    <property type="evidence" value="ECO:0007669"/>
    <property type="project" value="UniProtKB-UniRule"/>
</dbReference>
<evidence type="ECO:0000256" key="4">
    <source>
        <dbReference type="HAMAP-Rule" id="MF_00693"/>
    </source>
</evidence>
<evidence type="ECO:0000256" key="2">
    <source>
        <dbReference type="ARBA" id="ARBA00023015"/>
    </source>
</evidence>
<comment type="similarity">
    <text evidence="1 4">Belongs to the TACO1 family.</text>
</comment>
<dbReference type="InterPro" id="IPR017856">
    <property type="entry name" value="Integrase-like_N"/>
</dbReference>
<dbReference type="Proteomes" id="UP000228528">
    <property type="component" value="Unassembled WGS sequence"/>
</dbReference>
<feature type="domain" description="TACO1/YebC-like N-terminal" evidence="6">
    <location>
        <begin position="10"/>
        <end position="80"/>
    </location>
</feature>
<dbReference type="InterPro" id="IPR029072">
    <property type="entry name" value="YebC-like"/>
</dbReference>
<dbReference type="FunFam" id="1.10.10.200:FF:000002">
    <property type="entry name" value="Probable transcriptional regulatory protein CLM62_37755"/>
    <property type="match status" value="1"/>
</dbReference>
<dbReference type="NCBIfam" id="TIGR01033">
    <property type="entry name" value="YebC/PmpR family DNA-binding transcriptional regulator"/>
    <property type="match status" value="1"/>
</dbReference>
<comment type="subcellular location">
    <subcellularLocation>
        <location evidence="4">Cytoplasm</location>
    </subcellularLocation>
</comment>
<dbReference type="GO" id="GO:0006355">
    <property type="term" value="P:regulation of DNA-templated transcription"/>
    <property type="evidence" value="ECO:0007669"/>
    <property type="project" value="UniProtKB-UniRule"/>
</dbReference>
<name>A0A2M6P1I6_9BACT</name>
<evidence type="ECO:0000259" key="6">
    <source>
        <dbReference type="Pfam" id="PF20772"/>
    </source>
</evidence>
<gene>
    <name evidence="7" type="ORF">COU30_01855</name>
</gene>
<evidence type="ECO:0000313" key="7">
    <source>
        <dbReference type="EMBL" id="PIR77548.1"/>
    </source>
</evidence>
<proteinExistence type="inferred from homology"/>
<dbReference type="Gene3D" id="1.10.10.200">
    <property type="match status" value="1"/>
</dbReference>
<accession>A0A2M6P1I6</accession>